<dbReference type="SMART" id="SM00409">
    <property type="entry name" value="IG"/>
    <property type="match status" value="8"/>
</dbReference>
<feature type="transmembrane region" description="Helical" evidence="4">
    <location>
        <begin position="748"/>
        <end position="774"/>
    </location>
</feature>
<dbReference type="GeneID" id="109579109"/>
<dbReference type="Gene3D" id="2.60.40.10">
    <property type="entry name" value="Immunoglobulins"/>
    <property type="match status" value="8"/>
</dbReference>
<feature type="domain" description="Ig-like" evidence="6">
    <location>
        <begin position="466"/>
        <end position="551"/>
    </location>
</feature>
<dbReference type="Pfam" id="PF00047">
    <property type="entry name" value="ig"/>
    <property type="match status" value="1"/>
</dbReference>
<protein>
    <submittedName>
        <fullName evidence="8">Fc receptor-like protein 5 isoform X6</fullName>
    </submittedName>
</protein>
<keyword evidence="2" id="KW-1015">Disulfide bond</keyword>
<feature type="domain" description="Ig-like" evidence="6">
    <location>
        <begin position="373"/>
        <end position="460"/>
    </location>
</feature>
<evidence type="ECO:0000256" key="4">
    <source>
        <dbReference type="SAM" id="Phobius"/>
    </source>
</evidence>
<feature type="domain" description="Ig-like" evidence="6">
    <location>
        <begin position="285"/>
        <end position="369"/>
    </location>
</feature>
<evidence type="ECO:0000256" key="2">
    <source>
        <dbReference type="ARBA" id="ARBA00023157"/>
    </source>
</evidence>
<dbReference type="InterPro" id="IPR003599">
    <property type="entry name" value="Ig_sub"/>
</dbReference>
<feature type="signal peptide" evidence="5">
    <location>
        <begin position="1"/>
        <end position="18"/>
    </location>
</feature>
<dbReference type="RefSeq" id="XP_070640265.1">
    <property type="nucleotide sequence ID" value="XM_070784164.1"/>
</dbReference>
<organism evidence="7 8">
    <name type="scientific">Bos indicus</name>
    <name type="common">Zebu</name>
    <dbReference type="NCBI Taxonomy" id="9915"/>
    <lineage>
        <taxon>Eukaryota</taxon>
        <taxon>Metazoa</taxon>
        <taxon>Chordata</taxon>
        <taxon>Craniata</taxon>
        <taxon>Vertebrata</taxon>
        <taxon>Euteleostomi</taxon>
        <taxon>Mammalia</taxon>
        <taxon>Eutheria</taxon>
        <taxon>Laurasiatheria</taxon>
        <taxon>Artiodactyla</taxon>
        <taxon>Ruminantia</taxon>
        <taxon>Pecora</taxon>
        <taxon>Bovidae</taxon>
        <taxon>Bovinae</taxon>
        <taxon>Bos</taxon>
    </lineage>
</organism>
<keyword evidence="3" id="KW-0393">Immunoglobulin domain</keyword>
<keyword evidence="1 5" id="KW-0732">Signal</keyword>
<evidence type="ECO:0000313" key="8">
    <source>
        <dbReference type="RefSeq" id="XP_070640265.1"/>
    </source>
</evidence>
<name>A0ABM4RXI6_BOSIN</name>
<feature type="domain" description="Ig-like" evidence="6">
    <location>
        <begin position="190"/>
        <end position="275"/>
    </location>
</feature>
<keyword evidence="4" id="KW-1133">Transmembrane helix</keyword>
<feature type="chain" id="PRO_5046922432" evidence="5">
    <location>
        <begin position="19"/>
        <end position="878"/>
    </location>
</feature>
<dbReference type="Pfam" id="PF13927">
    <property type="entry name" value="Ig_3"/>
    <property type="match status" value="1"/>
</dbReference>
<dbReference type="SMART" id="SM00408">
    <property type="entry name" value="IGc2"/>
    <property type="match status" value="6"/>
</dbReference>
<dbReference type="InterPro" id="IPR036179">
    <property type="entry name" value="Ig-like_dom_sf"/>
</dbReference>
<dbReference type="InterPro" id="IPR050488">
    <property type="entry name" value="Ig_Fc_receptor"/>
</dbReference>
<dbReference type="InterPro" id="IPR013151">
    <property type="entry name" value="Immunoglobulin_dom"/>
</dbReference>
<feature type="domain" description="Ig-like" evidence="6">
    <location>
        <begin position="652"/>
        <end position="737"/>
    </location>
</feature>
<evidence type="ECO:0000256" key="1">
    <source>
        <dbReference type="ARBA" id="ARBA00022729"/>
    </source>
</evidence>
<dbReference type="CDD" id="cd00096">
    <property type="entry name" value="Ig"/>
    <property type="match status" value="1"/>
</dbReference>
<proteinExistence type="predicted"/>
<accession>A0ABM4RXI6</accession>
<evidence type="ECO:0000313" key="7">
    <source>
        <dbReference type="Proteomes" id="UP001652663"/>
    </source>
</evidence>
<evidence type="ECO:0000256" key="5">
    <source>
        <dbReference type="SAM" id="SignalP"/>
    </source>
</evidence>
<dbReference type="PROSITE" id="PS50835">
    <property type="entry name" value="IG_LIKE"/>
    <property type="match status" value="7"/>
</dbReference>
<dbReference type="SUPFAM" id="SSF48726">
    <property type="entry name" value="Immunoglobulin"/>
    <property type="match status" value="8"/>
</dbReference>
<dbReference type="InterPro" id="IPR013783">
    <property type="entry name" value="Ig-like_fold"/>
</dbReference>
<dbReference type="PANTHER" id="PTHR11481:SF68">
    <property type="entry name" value="FC RECEPTOR-LIKE PROTEIN 5"/>
    <property type="match status" value="1"/>
</dbReference>
<reference evidence="8" key="1">
    <citation type="submission" date="2025-08" db="UniProtKB">
        <authorList>
            <consortium name="RefSeq"/>
        </authorList>
    </citation>
    <scope>IDENTIFICATION</scope>
    <source>
        <tissue evidence="8">Blood</tissue>
    </source>
</reference>
<dbReference type="InterPro" id="IPR003598">
    <property type="entry name" value="Ig_sub2"/>
</dbReference>
<dbReference type="InterPro" id="IPR007110">
    <property type="entry name" value="Ig-like_dom"/>
</dbReference>
<dbReference type="Proteomes" id="UP001652663">
    <property type="component" value="Chromosome 3"/>
</dbReference>
<evidence type="ECO:0000256" key="3">
    <source>
        <dbReference type="ARBA" id="ARBA00023319"/>
    </source>
</evidence>
<evidence type="ECO:0000259" key="6">
    <source>
        <dbReference type="PROSITE" id="PS50835"/>
    </source>
</evidence>
<dbReference type="Pfam" id="PF13895">
    <property type="entry name" value="Ig_2"/>
    <property type="match status" value="5"/>
</dbReference>
<keyword evidence="4" id="KW-0812">Transmembrane</keyword>
<gene>
    <name evidence="8" type="primary">FCRL5</name>
</gene>
<feature type="domain" description="Ig-like" evidence="6">
    <location>
        <begin position="23"/>
        <end position="101"/>
    </location>
</feature>
<keyword evidence="7" id="KW-1185">Reference proteome</keyword>
<dbReference type="PANTHER" id="PTHR11481">
    <property type="entry name" value="IMMUNOGLOBULIN FC RECEPTOR"/>
    <property type="match status" value="1"/>
</dbReference>
<sequence>MLLWVSLLILAPVGGQFASEIKSVISLHPPWTTLFQGETVTLTCKAFQFNAPQKRKWYRWYLPGEIQSETTENTYEARESGGYKCQAQDSHSSDRVDLLFTTASLILQAPSDVFEADSVVLRCQAKANVILNNMTLYKNGKVLQVLDKTSDFHIYQASMKDNGDYHCSGFKDTHVVSSNKIKIVVQELFPSPVLKASSTQPTEGNTVTLTCETQLSLQRPESQLLFRFVKTSMWSEWKISPEFQFSPIRRENSGSYWCEARRLNSLVQKQSQELQIQVQVPVSQPVLTLRPPGTWTLVRDKISLQCEVQRGSLPIWYQFFHEDVLLMKTKSTSERKMSHRLSLTENHFGKYYCTADNGLGPQRSEAVIPVSKPVLTFSSPGTRTFVGDKMSLQCEVQRGSLPIWYQFFHEDDLLKKREAISWITESYSFSLIAEHSGNYYCTADNGFGPQRSEAISLSVTVPVSQPVLTLSPPGTWTLVGNEVRLQCEVQRGSSPIWYQFFHEDVLLTRIEATSWRTRSYSFSVAAEHSGNYYCTADNGFGPQSSETINLSVIVPVSRPVLTLRPPRDQAVVGDVVELHCEVQRGSPPILYQFYHEDVTLGSSSSASGGGASFNLILKTEHSGNYFCEANNGQGVQRSYTVSLSVRVPVSRPVLTLRTARAQVVVGDVLELRCEAQRGSTPILYWFYHNNITLETSTSHSGQGVSLNLSLTADHSGTYSCEADNGLGPQRSEAVTLSVMGLTGSKNSLIATSVTGGLLSMMAIAAVALLFYCWLLRKAGGKPTVDSSRNPSAPDPQESTYHNVPGWIELQPVYSNVNPNRGEVVYSEVWSVKKENKLTAASEPEPFKNTDSCVIYSQVKGASTAASKPQFLDPLTPHR</sequence>
<feature type="domain" description="Ig-like" evidence="6">
    <location>
        <begin position="559"/>
        <end position="642"/>
    </location>
</feature>
<keyword evidence="4" id="KW-0472">Membrane</keyword>